<keyword evidence="1" id="KW-1133">Transmembrane helix</keyword>
<name>A0A164Q1Y7_9AGAM</name>
<feature type="transmembrane region" description="Helical" evidence="1">
    <location>
        <begin position="281"/>
        <end position="301"/>
    </location>
</feature>
<evidence type="ECO:0000256" key="1">
    <source>
        <dbReference type="SAM" id="Phobius"/>
    </source>
</evidence>
<gene>
    <name evidence="3" type="ORF">SISNIDRAFT_489456</name>
</gene>
<dbReference type="Pfam" id="PF20151">
    <property type="entry name" value="DUF6533"/>
    <property type="match status" value="1"/>
</dbReference>
<sequence length="393" mass="43699">MDRTAGLTVAQEWQLLLTTLDQLRITNYSLASALTFLVYDTVCNSPSEIALIWRAKWSFPKFLYIFARYWGIFYLGFELGVSVSVTLDVNLYGFKRLLDDISVLMLPIAASSGSVSLSSGFVAFTTTVNIIFLLRIHALYNRSRKVLALLIGLVLLEFGTELYVTLMQALENNVIPRPLPFVSGCIISNGVTNRELVAWIPNLLVGFSFFVLTIIKLYQTLRDRYPQSGGVLQLTSQQIKGSLGPMLTMFIRDGALFFALLFGISVVCAVMTSVFKDSSLLTLAYPWLVAVYAYSGSRLILNLRSVLVAKANPTSFGPNSLELSNRMPKLPTGRSAPTISLSFGLTDTLFEIPNPASLDLWSQNAFHDESEDRIDQVTWESEHDSSRVTSFDS</sequence>
<feature type="transmembrane region" description="Helical" evidence="1">
    <location>
        <begin position="255"/>
        <end position="275"/>
    </location>
</feature>
<dbReference type="EMBL" id="KV419429">
    <property type="protein sequence ID" value="KZS89247.1"/>
    <property type="molecule type" value="Genomic_DNA"/>
</dbReference>
<dbReference type="OrthoDB" id="3349377at2759"/>
<organism evidence="3 4">
    <name type="scientific">Sistotremastrum niveocremeum HHB9708</name>
    <dbReference type="NCBI Taxonomy" id="1314777"/>
    <lineage>
        <taxon>Eukaryota</taxon>
        <taxon>Fungi</taxon>
        <taxon>Dikarya</taxon>
        <taxon>Basidiomycota</taxon>
        <taxon>Agaricomycotina</taxon>
        <taxon>Agaricomycetes</taxon>
        <taxon>Sistotremastrales</taxon>
        <taxon>Sistotremastraceae</taxon>
        <taxon>Sertulicium</taxon>
        <taxon>Sertulicium niveocremeum</taxon>
    </lineage>
</organism>
<feature type="transmembrane region" description="Helical" evidence="1">
    <location>
        <begin position="196"/>
        <end position="218"/>
    </location>
</feature>
<keyword evidence="1" id="KW-0812">Transmembrane</keyword>
<dbReference type="InterPro" id="IPR045340">
    <property type="entry name" value="DUF6533"/>
</dbReference>
<reference evidence="3 4" key="1">
    <citation type="journal article" date="2016" name="Mol. Biol. Evol.">
        <title>Comparative Genomics of Early-Diverging Mushroom-Forming Fungi Provides Insights into the Origins of Lignocellulose Decay Capabilities.</title>
        <authorList>
            <person name="Nagy L.G."/>
            <person name="Riley R."/>
            <person name="Tritt A."/>
            <person name="Adam C."/>
            <person name="Daum C."/>
            <person name="Floudas D."/>
            <person name="Sun H."/>
            <person name="Yadav J.S."/>
            <person name="Pangilinan J."/>
            <person name="Larsson K.H."/>
            <person name="Matsuura K."/>
            <person name="Barry K."/>
            <person name="Labutti K."/>
            <person name="Kuo R."/>
            <person name="Ohm R.A."/>
            <person name="Bhattacharya S.S."/>
            <person name="Shirouzu T."/>
            <person name="Yoshinaga Y."/>
            <person name="Martin F.M."/>
            <person name="Grigoriev I.V."/>
            <person name="Hibbett D.S."/>
        </authorList>
    </citation>
    <scope>NUCLEOTIDE SEQUENCE [LARGE SCALE GENOMIC DNA]</scope>
    <source>
        <strain evidence="3 4">HHB9708</strain>
    </source>
</reference>
<proteinExistence type="predicted"/>
<evidence type="ECO:0000313" key="3">
    <source>
        <dbReference type="EMBL" id="KZS89247.1"/>
    </source>
</evidence>
<protein>
    <recommendedName>
        <fullName evidence="2">DUF6533 domain-containing protein</fullName>
    </recommendedName>
</protein>
<feature type="transmembrane region" description="Helical" evidence="1">
    <location>
        <begin position="146"/>
        <end position="170"/>
    </location>
</feature>
<dbReference type="AlphaFoldDB" id="A0A164Q1Y7"/>
<evidence type="ECO:0000313" key="4">
    <source>
        <dbReference type="Proteomes" id="UP000076722"/>
    </source>
</evidence>
<feature type="transmembrane region" description="Helical" evidence="1">
    <location>
        <begin position="101"/>
        <end position="134"/>
    </location>
</feature>
<keyword evidence="1" id="KW-0472">Membrane</keyword>
<evidence type="ECO:0000259" key="2">
    <source>
        <dbReference type="Pfam" id="PF20151"/>
    </source>
</evidence>
<keyword evidence="4" id="KW-1185">Reference proteome</keyword>
<dbReference type="Proteomes" id="UP000076722">
    <property type="component" value="Unassembled WGS sequence"/>
</dbReference>
<feature type="domain" description="DUF6533" evidence="2">
    <location>
        <begin position="28"/>
        <end position="73"/>
    </location>
</feature>
<feature type="transmembrane region" description="Helical" evidence="1">
    <location>
        <begin position="62"/>
        <end position="81"/>
    </location>
</feature>
<accession>A0A164Q1Y7</accession>